<feature type="compositionally biased region" description="Low complexity" evidence="1">
    <location>
        <begin position="467"/>
        <end position="490"/>
    </location>
</feature>
<evidence type="ECO:0000313" key="3">
    <source>
        <dbReference type="Proteomes" id="UP000820818"/>
    </source>
</evidence>
<dbReference type="AlphaFoldDB" id="A0AAD5PP06"/>
<keyword evidence="3" id="KW-1185">Reference proteome</keyword>
<evidence type="ECO:0000256" key="1">
    <source>
        <dbReference type="SAM" id="MobiDB-lite"/>
    </source>
</evidence>
<dbReference type="EMBL" id="WJBH02000008">
    <property type="protein sequence ID" value="KAI9554596.1"/>
    <property type="molecule type" value="Genomic_DNA"/>
</dbReference>
<name>A0AAD5PP06_9CRUS</name>
<accession>A0AAD5PP06</accession>
<feature type="compositionally biased region" description="Pro residues" evidence="1">
    <location>
        <begin position="519"/>
        <end position="529"/>
    </location>
</feature>
<feature type="compositionally biased region" description="Polar residues" evidence="1">
    <location>
        <begin position="893"/>
        <end position="906"/>
    </location>
</feature>
<dbReference type="Proteomes" id="UP000820818">
    <property type="component" value="Linkage Group LG8"/>
</dbReference>
<feature type="compositionally biased region" description="Low complexity" evidence="1">
    <location>
        <begin position="697"/>
        <end position="724"/>
    </location>
</feature>
<feature type="region of interest" description="Disordered" evidence="1">
    <location>
        <begin position="394"/>
        <end position="415"/>
    </location>
</feature>
<feature type="region of interest" description="Disordered" evidence="1">
    <location>
        <begin position="276"/>
        <end position="295"/>
    </location>
</feature>
<feature type="region of interest" description="Disordered" evidence="1">
    <location>
        <begin position="891"/>
        <end position="913"/>
    </location>
</feature>
<gene>
    <name evidence="2" type="ORF">GHT06_019869</name>
</gene>
<feature type="region of interest" description="Disordered" evidence="1">
    <location>
        <begin position="511"/>
        <end position="573"/>
    </location>
</feature>
<feature type="compositionally biased region" description="Low complexity" evidence="1">
    <location>
        <begin position="80"/>
        <end position="104"/>
    </location>
</feature>
<proteinExistence type="predicted"/>
<organism evidence="2 3">
    <name type="scientific">Daphnia sinensis</name>
    <dbReference type="NCBI Taxonomy" id="1820382"/>
    <lineage>
        <taxon>Eukaryota</taxon>
        <taxon>Metazoa</taxon>
        <taxon>Ecdysozoa</taxon>
        <taxon>Arthropoda</taxon>
        <taxon>Crustacea</taxon>
        <taxon>Branchiopoda</taxon>
        <taxon>Diplostraca</taxon>
        <taxon>Cladocera</taxon>
        <taxon>Anomopoda</taxon>
        <taxon>Daphniidae</taxon>
        <taxon>Daphnia</taxon>
        <taxon>Daphnia similis group</taxon>
    </lineage>
</organism>
<protein>
    <submittedName>
        <fullName evidence="2">Uncharacterized protein</fullName>
    </submittedName>
</protein>
<feature type="compositionally biased region" description="Basic residues" evidence="1">
    <location>
        <begin position="976"/>
        <end position="989"/>
    </location>
</feature>
<evidence type="ECO:0000313" key="2">
    <source>
        <dbReference type="EMBL" id="KAI9554596.1"/>
    </source>
</evidence>
<sequence>METIDFGCQVRCLNRQRLIPGSSHPQLNQCASQFLAKVRKEVTMCDPSASSSAGASSKSPEVGWMKLKLSERGLRILPPVSSSSSSVSSSCASSTTSSSSASASFGAMRSQQNRKSDEGFESDSDTSIRPHKAGSGGCSSGVNSSSSDMDESDEGRGGSKNKKTTTLDVEEDSSDSDSAEQTTLLFPIRCPLSDILSCQHPAALGRHVVLLTLRSADDSALDILALECSAQEPARILTMLCQKIQASAGTRAAPPPSCAAAAATVATNDVTKTGGAKVSQASSAGGDGPAPKTAAVSIQSWSEREDRRTLDAILVDSKHSAPLAAAGAGAKAHNIIRKLERQHSEWSLIQRRTRDGLTHLQVSKHKSTSAVAVGGDVAAAAATRGHFNGSVPTATSGAMLNNSNNSKKGMPGGDQMARLEQPALAITNSNQGHGSRVVSSGVDGVAAVSALKRSDTSVIMHQKLSKTKSSGSSASTCSSPPSSSTSPSCILSLQTPELPLSPSVTALSPAVVTDASTSPSPPPPLPQSLPPAKTSRWSFGAPFRQQQQRVVSPEASRRNAKSNQRGRSCERKSCKMDACSTLSAPQSSASDLAGLFVSSSGMLSIKSNNNNSNNKEKKKSKSSKSLPELLPVQSVAPPKLKRDPSKTRSFLMKLTSSSRKSPTPPAPAGPPPPPPLSTLSLNSQRSGMSEREHRAGQQQQQQHPLKLQSRGRSLIRLRSSTRLQSPPPPATSNSGQTFLIPTKSGQELTRNIYPKEGPAAAASQLQQQQQQQQQPLHQPVFHLLSGHTNNQNASGLGMGRLRYNAGPPVTANGWAGYCWNDPSGASLVRHSVPTYAQPSSIDPNNNQHQQQQQWIYFHPHHRHPLAMPAPPQLQPPPTLMKAGDFNKLRLQRSRSQSPGRMRSSQRWLPAAAPAGPSSIGHYYAVPTPMHHQQQPVSLPPDVGLVLSQQHRPAPACNSPANSGGNHQELSASAARSFRRSKSTHTRMSTRSHLTPLSSSKSTNHNNNNNNNNNKAVTFHAFATVQLVD</sequence>
<feature type="compositionally biased region" description="Polar residues" evidence="1">
    <location>
        <begin position="394"/>
        <end position="407"/>
    </location>
</feature>
<feature type="region of interest" description="Disordered" evidence="1">
    <location>
        <begin position="463"/>
        <end position="490"/>
    </location>
</feature>
<feature type="region of interest" description="Disordered" evidence="1">
    <location>
        <begin position="949"/>
        <end position="1015"/>
    </location>
</feature>
<reference evidence="2 3" key="1">
    <citation type="submission" date="2022-05" db="EMBL/GenBank/DDBJ databases">
        <title>A multi-omics perspective on studying reproductive biology in Daphnia sinensis.</title>
        <authorList>
            <person name="Jia J."/>
        </authorList>
    </citation>
    <scope>NUCLEOTIDE SEQUENCE [LARGE SCALE GENOMIC DNA]</scope>
    <source>
        <strain evidence="2 3">WSL</strain>
    </source>
</reference>
<comment type="caution">
    <text evidence="2">The sequence shown here is derived from an EMBL/GenBank/DDBJ whole genome shotgun (WGS) entry which is preliminary data.</text>
</comment>
<feature type="compositionally biased region" description="Acidic residues" evidence="1">
    <location>
        <begin position="168"/>
        <end position="178"/>
    </location>
</feature>
<feature type="region of interest" description="Disordered" evidence="1">
    <location>
        <begin position="77"/>
        <end position="180"/>
    </location>
</feature>
<feature type="compositionally biased region" description="Polar residues" evidence="1">
    <location>
        <begin position="990"/>
        <end position="1002"/>
    </location>
</feature>
<feature type="compositionally biased region" description="Polar residues" evidence="1">
    <location>
        <begin position="958"/>
        <end position="969"/>
    </location>
</feature>
<feature type="compositionally biased region" description="Low complexity" evidence="1">
    <location>
        <begin position="1003"/>
        <end position="1013"/>
    </location>
</feature>
<feature type="compositionally biased region" description="Pro residues" evidence="1">
    <location>
        <begin position="662"/>
        <end position="676"/>
    </location>
</feature>
<feature type="region of interest" description="Disordered" evidence="1">
    <location>
        <begin position="606"/>
        <end position="739"/>
    </location>
</feature>